<dbReference type="PANTHER" id="PTHR47723:SF19">
    <property type="entry name" value="POLYNUCLEOTIDYL TRANSFERASE, RIBONUCLEASE H-LIKE SUPERFAMILY PROTEIN"/>
    <property type="match status" value="1"/>
</dbReference>
<accession>A0A843TFR2</accession>
<evidence type="ECO:0000259" key="2">
    <source>
        <dbReference type="Pfam" id="PF13966"/>
    </source>
</evidence>
<dbReference type="InterPro" id="IPR053151">
    <property type="entry name" value="RNase_H-like"/>
</dbReference>
<gene>
    <name evidence="3" type="ORF">Taro_000634</name>
</gene>
<evidence type="ECO:0008006" key="5">
    <source>
        <dbReference type="Google" id="ProtNLM"/>
    </source>
</evidence>
<dbReference type="InterPro" id="IPR036397">
    <property type="entry name" value="RNaseH_sf"/>
</dbReference>
<dbReference type="Gene3D" id="3.30.420.10">
    <property type="entry name" value="Ribonuclease H-like superfamily/Ribonuclease H"/>
    <property type="match status" value="1"/>
</dbReference>
<comment type="caution">
    <text evidence="3">The sequence shown here is derived from an EMBL/GenBank/DDBJ whole genome shotgun (WGS) entry which is preliminary data.</text>
</comment>
<dbReference type="Pfam" id="PF13456">
    <property type="entry name" value="RVT_3"/>
    <property type="match status" value="1"/>
</dbReference>
<keyword evidence="4" id="KW-1185">Reference proteome</keyword>
<dbReference type="GO" id="GO:0004523">
    <property type="term" value="F:RNA-DNA hybrid ribonuclease activity"/>
    <property type="evidence" value="ECO:0007669"/>
    <property type="project" value="InterPro"/>
</dbReference>
<name>A0A843TFR2_COLES</name>
<dbReference type="InterPro" id="IPR026960">
    <property type="entry name" value="RVT-Znf"/>
</dbReference>
<dbReference type="GO" id="GO:0003676">
    <property type="term" value="F:nucleic acid binding"/>
    <property type="evidence" value="ECO:0007669"/>
    <property type="project" value="InterPro"/>
</dbReference>
<evidence type="ECO:0000313" key="4">
    <source>
        <dbReference type="Proteomes" id="UP000652761"/>
    </source>
</evidence>
<organism evidence="3 4">
    <name type="scientific">Colocasia esculenta</name>
    <name type="common">Wild taro</name>
    <name type="synonym">Arum esculentum</name>
    <dbReference type="NCBI Taxonomy" id="4460"/>
    <lineage>
        <taxon>Eukaryota</taxon>
        <taxon>Viridiplantae</taxon>
        <taxon>Streptophyta</taxon>
        <taxon>Embryophyta</taxon>
        <taxon>Tracheophyta</taxon>
        <taxon>Spermatophyta</taxon>
        <taxon>Magnoliopsida</taxon>
        <taxon>Liliopsida</taxon>
        <taxon>Araceae</taxon>
        <taxon>Aroideae</taxon>
        <taxon>Colocasieae</taxon>
        <taxon>Colocasia</taxon>
    </lineage>
</organism>
<dbReference type="AlphaFoldDB" id="A0A843TFR2"/>
<protein>
    <recommendedName>
        <fullName evidence="5">RNase H type-1 domain-containing protein</fullName>
    </recommendedName>
</protein>
<dbReference type="Pfam" id="PF13966">
    <property type="entry name" value="zf-RVT"/>
    <property type="match status" value="1"/>
</dbReference>
<dbReference type="PANTHER" id="PTHR47723">
    <property type="entry name" value="OS05G0353850 PROTEIN"/>
    <property type="match status" value="1"/>
</dbReference>
<evidence type="ECO:0000259" key="1">
    <source>
        <dbReference type="Pfam" id="PF13456"/>
    </source>
</evidence>
<dbReference type="SUPFAM" id="SSF53098">
    <property type="entry name" value="Ribonuclease H-like"/>
    <property type="match status" value="1"/>
</dbReference>
<dbReference type="CDD" id="cd06222">
    <property type="entry name" value="RNase_H_like"/>
    <property type="match status" value="1"/>
</dbReference>
<dbReference type="InterPro" id="IPR002156">
    <property type="entry name" value="RNaseH_domain"/>
</dbReference>
<reference evidence="3" key="1">
    <citation type="submission" date="2017-07" db="EMBL/GenBank/DDBJ databases">
        <title>Taro Niue Genome Assembly and Annotation.</title>
        <authorList>
            <person name="Atibalentja N."/>
            <person name="Keating K."/>
            <person name="Fields C.J."/>
        </authorList>
    </citation>
    <scope>NUCLEOTIDE SEQUENCE</scope>
    <source>
        <strain evidence="3">Niue_2</strain>
        <tissue evidence="3">Leaf</tissue>
    </source>
</reference>
<dbReference type="OrthoDB" id="687991at2759"/>
<proteinExistence type="predicted"/>
<dbReference type="InterPro" id="IPR012337">
    <property type="entry name" value="RNaseH-like_sf"/>
</dbReference>
<dbReference type="EMBL" id="NMUH01000012">
    <property type="protein sequence ID" value="MQL68343.1"/>
    <property type="molecule type" value="Genomic_DNA"/>
</dbReference>
<dbReference type="InterPro" id="IPR044730">
    <property type="entry name" value="RNase_H-like_dom_plant"/>
</dbReference>
<feature type="domain" description="RNase H type-1" evidence="1">
    <location>
        <begin position="277"/>
        <end position="377"/>
    </location>
</feature>
<evidence type="ECO:0000313" key="3">
    <source>
        <dbReference type="EMBL" id="MQL68343.1"/>
    </source>
</evidence>
<dbReference type="Proteomes" id="UP000652761">
    <property type="component" value="Unassembled WGS sequence"/>
</dbReference>
<feature type="domain" description="Reverse transcriptase zinc-binding" evidence="2">
    <location>
        <begin position="66"/>
        <end position="151"/>
    </location>
</feature>
<sequence length="412" mass="46202">MWAGNRPLISLIPAPAHYSFTAVHEVAASTDHPLRNHAMIGRLMEKVDILDAPDKCVWMSNADGIFSTKSAFQALRPRGIHRPSLLKVWNHMFHPRASLFAWRILHRAVPTDDRISDCGVNLASSCSCCSSPSTKDLDHLFLKGDLAVALWDWARPLLHGQVIGSHITSTLWNIVSVVNNRSATGFIFTYVVLLVLWEIWKYRCAKRFDSTYKSVGKIITDMRYVVNVAIQGVRFKQECAADSIVILRFFGFKPTVKLKAPKIVRWIPPTHGVCLNVDAGEVLLSFDFYYGYADSLLAEVRALTDGLRLASLHGLQVTAVYSDSLVLVQSFIHDKCPTWKCSWWWSLARSLLQQMHLCVVHSFRETNRVADALASHACITQERSIISSSSFPTSCKGPVVLDKSRLPSVILL</sequence>